<protein>
    <recommendedName>
        <fullName evidence="4">Orn/DAP/Arg decarboxylase 2 C-terminal domain-containing protein</fullName>
    </recommendedName>
</protein>
<comment type="cofactor">
    <cofactor evidence="1">
        <name>pyridoxal 5'-phosphate</name>
        <dbReference type="ChEBI" id="CHEBI:597326"/>
    </cofactor>
</comment>
<evidence type="ECO:0000256" key="1">
    <source>
        <dbReference type="ARBA" id="ARBA00001933"/>
    </source>
</evidence>
<dbReference type="Proteomes" id="UP001183824">
    <property type="component" value="Unassembled WGS sequence"/>
</dbReference>
<dbReference type="Pfam" id="PF00278">
    <property type="entry name" value="Orn_DAP_Arg_deC"/>
    <property type="match status" value="1"/>
</dbReference>
<dbReference type="SUPFAM" id="SSF50621">
    <property type="entry name" value="Alanine racemase C-terminal domain-like"/>
    <property type="match status" value="1"/>
</dbReference>
<evidence type="ECO:0000313" key="6">
    <source>
        <dbReference type="Proteomes" id="UP001183824"/>
    </source>
</evidence>
<dbReference type="InterPro" id="IPR022643">
    <property type="entry name" value="De-COase2_C"/>
</dbReference>
<keyword evidence="6" id="KW-1185">Reference proteome</keyword>
<dbReference type="RefSeq" id="WP_311717477.1">
    <property type="nucleotide sequence ID" value="NZ_JAVREZ010000012.1"/>
</dbReference>
<accession>A0ABU2VGC5</accession>
<keyword evidence="2" id="KW-0663">Pyridoxal phosphate</keyword>
<evidence type="ECO:0000256" key="2">
    <source>
        <dbReference type="ARBA" id="ARBA00022898"/>
    </source>
</evidence>
<dbReference type="PANTHER" id="PTHR43727:SF2">
    <property type="entry name" value="GROUP IV DECARBOXYLASE"/>
    <property type="match status" value="1"/>
</dbReference>
<gene>
    <name evidence="5" type="ORF">RNB18_31315</name>
</gene>
<reference evidence="6" key="1">
    <citation type="submission" date="2023-07" db="EMBL/GenBank/DDBJ databases">
        <title>30 novel species of actinomycetes from the DSMZ collection.</title>
        <authorList>
            <person name="Nouioui I."/>
        </authorList>
    </citation>
    <scope>NUCLEOTIDE SEQUENCE [LARGE SCALE GENOMIC DNA]</scope>
    <source>
        <strain evidence="6">DSM 41640</strain>
    </source>
</reference>
<dbReference type="EMBL" id="JAVREZ010000012">
    <property type="protein sequence ID" value="MDT0484624.1"/>
    <property type="molecule type" value="Genomic_DNA"/>
</dbReference>
<evidence type="ECO:0000313" key="5">
    <source>
        <dbReference type="EMBL" id="MDT0484624.1"/>
    </source>
</evidence>
<name>A0ABU2VGC5_9ACTN</name>
<feature type="region of interest" description="Disordered" evidence="3">
    <location>
        <begin position="92"/>
        <end position="124"/>
    </location>
</feature>
<dbReference type="Gene3D" id="2.40.37.10">
    <property type="entry name" value="Lyase, Ornithine Decarboxylase, Chain A, domain 1"/>
    <property type="match status" value="1"/>
</dbReference>
<evidence type="ECO:0000256" key="3">
    <source>
        <dbReference type="SAM" id="MobiDB-lite"/>
    </source>
</evidence>
<comment type="caution">
    <text evidence="5">The sequence shown here is derived from an EMBL/GenBank/DDBJ whole genome shotgun (WGS) entry which is preliminary data.</text>
</comment>
<dbReference type="PANTHER" id="PTHR43727">
    <property type="entry name" value="DIAMINOPIMELATE DECARBOXYLASE"/>
    <property type="match status" value="1"/>
</dbReference>
<sequence length="124" mass="12763">MSGSGRLLRPVMEPFVERAGGTPDVASDPGPVTVAGPLCTPADVLGHQVPLGEVEAGDVLVVPNVGAYGMTAGLLAFLSRDLPAEVVLDGGTASSSRVELHRTPLQPNPDDRFQPNPAAQGERT</sequence>
<dbReference type="InterPro" id="IPR009006">
    <property type="entry name" value="Ala_racemase/Decarboxylase_C"/>
</dbReference>
<feature type="domain" description="Orn/DAP/Arg decarboxylase 2 C-terminal" evidence="4">
    <location>
        <begin position="28"/>
        <end position="66"/>
    </location>
</feature>
<proteinExistence type="predicted"/>
<evidence type="ECO:0000259" key="4">
    <source>
        <dbReference type="Pfam" id="PF00278"/>
    </source>
</evidence>
<organism evidence="5 6">
    <name type="scientific">Streptomyces doebereineriae</name>
    <dbReference type="NCBI Taxonomy" id="3075528"/>
    <lineage>
        <taxon>Bacteria</taxon>
        <taxon>Bacillati</taxon>
        <taxon>Actinomycetota</taxon>
        <taxon>Actinomycetes</taxon>
        <taxon>Kitasatosporales</taxon>
        <taxon>Streptomycetaceae</taxon>
        <taxon>Streptomyces</taxon>
    </lineage>
</organism>